<reference evidence="2" key="1">
    <citation type="submission" date="2017-02" db="EMBL/GenBank/DDBJ databases">
        <authorList>
            <person name="Daims H."/>
        </authorList>
    </citation>
    <scope>NUCLEOTIDE SEQUENCE [LARGE SCALE GENOMIC DNA]</scope>
</reference>
<gene>
    <name evidence="1" type="ORF">CRENPOLYSF2_120002</name>
</gene>
<evidence type="ECO:0000313" key="2">
    <source>
        <dbReference type="Proteomes" id="UP000195442"/>
    </source>
</evidence>
<dbReference type="AlphaFoldDB" id="A0A1R4GZY6"/>
<accession>A0A1R4GZY6</accession>
<proteinExistence type="predicted"/>
<dbReference type="EMBL" id="FUKJ01000024">
    <property type="protein sequence ID" value="SJM89525.1"/>
    <property type="molecule type" value="Genomic_DNA"/>
</dbReference>
<protein>
    <submittedName>
        <fullName evidence="1">Uncharacterized protein</fullName>
    </submittedName>
</protein>
<organism evidence="1 2">
    <name type="scientific">Crenothrix polyspora</name>
    <dbReference type="NCBI Taxonomy" id="360316"/>
    <lineage>
        <taxon>Bacteria</taxon>
        <taxon>Pseudomonadati</taxon>
        <taxon>Pseudomonadota</taxon>
        <taxon>Gammaproteobacteria</taxon>
        <taxon>Methylococcales</taxon>
        <taxon>Crenotrichaceae</taxon>
        <taxon>Crenothrix</taxon>
    </lineage>
</organism>
<keyword evidence="2" id="KW-1185">Reference proteome</keyword>
<name>A0A1R4GZY6_9GAMM</name>
<sequence>MTLFSVFFVSLKSAYFWFPWTEYSHMYAKCDCKVITNGVFLSVKFKGLSYGGIPQRV</sequence>
<dbReference type="Proteomes" id="UP000195442">
    <property type="component" value="Unassembled WGS sequence"/>
</dbReference>
<evidence type="ECO:0000313" key="1">
    <source>
        <dbReference type="EMBL" id="SJM89525.1"/>
    </source>
</evidence>